<accession>A0A2K1IXB7</accession>
<dbReference type="EnsemblPlants" id="Pp3c19_5640V3.1">
    <property type="protein sequence ID" value="Pp3c19_5640V3.1"/>
    <property type="gene ID" value="Pp3c19_5640"/>
</dbReference>
<dbReference type="Proteomes" id="UP000006727">
    <property type="component" value="Chromosome 19"/>
</dbReference>
<reference evidence="1 3" key="1">
    <citation type="journal article" date="2008" name="Science">
        <title>The Physcomitrella genome reveals evolutionary insights into the conquest of land by plants.</title>
        <authorList>
            <person name="Rensing S."/>
            <person name="Lang D."/>
            <person name="Zimmer A."/>
            <person name="Terry A."/>
            <person name="Salamov A."/>
            <person name="Shapiro H."/>
            <person name="Nishiyama T."/>
            <person name="Perroud P.-F."/>
            <person name="Lindquist E."/>
            <person name="Kamisugi Y."/>
            <person name="Tanahashi T."/>
            <person name="Sakakibara K."/>
            <person name="Fujita T."/>
            <person name="Oishi K."/>
            <person name="Shin-I T."/>
            <person name="Kuroki Y."/>
            <person name="Toyoda A."/>
            <person name="Suzuki Y."/>
            <person name="Hashimoto A."/>
            <person name="Yamaguchi K."/>
            <person name="Sugano A."/>
            <person name="Kohara Y."/>
            <person name="Fujiyama A."/>
            <person name="Anterola A."/>
            <person name="Aoki S."/>
            <person name="Ashton N."/>
            <person name="Barbazuk W.B."/>
            <person name="Barker E."/>
            <person name="Bennetzen J."/>
            <person name="Bezanilla M."/>
            <person name="Blankenship R."/>
            <person name="Cho S.H."/>
            <person name="Dutcher S."/>
            <person name="Estelle M."/>
            <person name="Fawcett J.A."/>
            <person name="Gundlach H."/>
            <person name="Hanada K."/>
            <person name="Heyl A."/>
            <person name="Hicks K.A."/>
            <person name="Hugh J."/>
            <person name="Lohr M."/>
            <person name="Mayer K."/>
            <person name="Melkozernov A."/>
            <person name="Murata T."/>
            <person name="Nelson D."/>
            <person name="Pils B."/>
            <person name="Prigge M."/>
            <person name="Reiss B."/>
            <person name="Renner T."/>
            <person name="Rombauts S."/>
            <person name="Rushton P."/>
            <person name="Sanderfoot A."/>
            <person name="Schween G."/>
            <person name="Shiu S.-H."/>
            <person name="Stueber K."/>
            <person name="Theodoulou F.L."/>
            <person name="Tu H."/>
            <person name="Van de Peer Y."/>
            <person name="Verrier P.J."/>
            <person name="Waters E."/>
            <person name="Wood A."/>
            <person name="Yang L."/>
            <person name="Cove D."/>
            <person name="Cuming A."/>
            <person name="Hasebe M."/>
            <person name="Lucas S."/>
            <person name="Mishler D.B."/>
            <person name="Reski R."/>
            <person name="Grigoriev I."/>
            <person name="Quatrano R.S."/>
            <person name="Boore J.L."/>
        </authorList>
    </citation>
    <scope>NUCLEOTIDE SEQUENCE [LARGE SCALE GENOMIC DNA]</scope>
    <source>
        <strain evidence="2 3">cv. Gransden 2004</strain>
    </source>
</reference>
<dbReference type="InParanoid" id="A0A2K1IXB7"/>
<protein>
    <submittedName>
        <fullName evidence="1 2">Uncharacterized protein</fullName>
    </submittedName>
</protein>
<sequence length="42" mass="5017">MYHGFYCYLCPQQADCQRFSPLLKILQILQKLFLSGVVLYFQ</sequence>
<evidence type="ECO:0000313" key="1">
    <source>
        <dbReference type="EMBL" id="PNR33919.1"/>
    </source>
</evidence>
<reference evidence="2" key="3">
    <citation type="submission" date="2020-12" db="UniProtKB">
        <authorList>
            <consortium name="EnsemblPlants"/>
        </authorList>
    </citation>
    <scope>IDENTIFICATION</scope>
</reference>
<gene>
    <name evidence="1" type="ORF">PHYPA_023735</name>
</gene>
<evidence type="ECO:0000313" key="3">
    <source>
        <dbReference type="Proteomes" id="UP000006727"/>
    </source>
</evidence>
<keyword evidence="3" id="KW-1185">Reference proteome</keyword>
<name>A0A2K1IXB7_PHYPA</name>
<proteinExistence type="predicted"/>
<dbReference type="Gramene" id="Pp3c19_5640V3.1">
    <property type="protein sequence ID" value="Pp3c19_5640V3.1"/>
    <property type="gene ID" value="Pp3c19_5640"/>
</dbReference>
<dbReference type="EMBL" id="ABEU02000019">
    <property type="protein sequence ID" value="PNR33919.1"/>
    <property type="molecule type" value="Genomic_DNA"/>
</dbReference>
<evidence type="ECO:0000313" key="2">
    <source>
        <dbReference type="EnsemblPlants" id="Pp3c19_5640V3.1"/>
    </source>
</evidence>
<dbReference type="AlphaFoldDB" id="A0A2K1IXB7"/>
<reference evidence="1 3" key="2">
    <citation type="journal article" date="2018" name="Plant J.">
        <title>The Physcomitrella patens chromosome-scale assembly reveals moss genome structure and evolution.</title>
        <authorList>
            <person name="Lang D."/>
            <person name="Ullrich K.K."/>
            <person name="Murat F."/>
            <person name="Fuchs J."/>
            <person name="Jenkins J."/>
            <person name="Haas F.B."/>
            <person name="Piednoel M."/>
            <person name="Gundlach H."/>
            <person name="Van Bel M."/>
            <person name="Meyberg R."/>
            <person name="Vives C."/>
            <person name="Morata J."/>
            <person name="Symeonidi A."/>
            <person name="Hiss M."/>
            <person name="Muchero W."/>
            <person name="Kamisugi Y."/>
            <person name="Saleh O."/>
            <person name="Blanc G."/>
            <person name="Decker E.L."/>
            <person name="van Gessel N."/>
            <person name="Grimwood J."/>
            <person name="Hayes R.D."/>
            <person name="Graham S.W."/>
            <person name="Gunter L.E."/>
            <person name="McDaniel S.F."/>
            <person name="Hoernstein S.N.W."/>
            <person name="Larsson A."/>
            <person name="Li F.W."/>
            <person name="Perroud P.F."/>
            <person name="Phillips J."/>
            <person name="Ranjan P."/>
            <person name="Rokshar D.S."/>
            <person name="Rothfels C.J."/>
            <person name="Schneider L."/>
            <person name="Shu S."/>
            <person name="Stevenson D.W."/>
            <person name="Thummler F."/>
            <person name="Tillich M."/>
            <person name="Villarreal Aguilar J.C."/>
            <person name="Widiez T."/>
            <person name="Wong G.K."/>
            <person name="Wymore A."/>
            <person name="Zhang Y."/>
            <person name="Zimmer A.D."/>
            <person name="Quatrano R.S."/>
            <person name="Mayer K.F.X."/>
            <person name="Goodstein D."/>
            <person name="Casacuberta J.M."/>
            <person name="Vandepoele K."/>
            <person name="Reski R."/>
            <person name="Cuming A.C."/>
            <person name="Tuskan G.A."/>
            <person name="Maumus F."/>
            <person name="Salse J."/>
            <person name="Schmutz J."/>
            <person name="Rensing S.A."/>
        </authorList>
    </citation>
    <scope>NUCLEOTIDE SEQUENCE [LARGE SCALE GENOMIC DNA]</scope>
    <source>
        <strain evidence="2 3">cv. Gransden 2004</strain>
    </source>
</reference>
<organism evidence="1">
    <name type="scientific">Physcomitrium patens</name>
    <name type="common">Spreading-leaved earth moss</name>
    <name type="synonym">Physcomitrella patens</name>
    <dbReference type="NCBI Taxonomy" id="3218"/>
    <lineage>
        <taxon>Eukaryota</taxon>
        <taxon>Viridiplantae</taxon>
        <taxon>Streptophyta</taxon>
        <taxon>Embryophyta</taxon>
        <taxon>Bryophyta</taxon>
        <taxon>Bryophytina</taxon>
        <taxon>Bryopsida</taxon>
        <taxon>Funariidae</taxon>
        <taxon>Funariales</taxon>
        <taxon>Funariaceae</taxon>
        <taxon>Physcomitrium</taxon>
    </lineage>
</organism>